<feature type="active site" description="Proton donor/acceptor" evidence="2">
    <location>
        <position position="230"/>
    </location>
</feature>
<dbReference type="RefSeq" id="WP_128964821.1">
    <property type="nucleotide sequence ID" value="NZ_BMHC01000001.1"/>
</dbReference>
<reference evidence="6" key="3">
    <citation type="submission" date="2022-12" db="EMBL/GenBank/DDBJ databases">
        <authorList>
            <person name="Sun Q."/>
            <person name="Zhou Y."/>
        </authorList>
    </citation>
    <scope>NUCLEOTIDE SEQUENCE</scope>
    <source>
        <strain evidence="6">CGMCC 1.15034</strain>
    </source>
</reference>
<dbReference type="InterPro" id="IPR011042">
    <property type="entry name" value="6-blade_b-propeller_TolB-like"/>
</dbReference>
<evidence type="ECO:0000256" key="4">
    <source>
        <dbReference type="SAM" id="MobiDB-lite"/>
    </source>
</evidence>
<evidence type="ECO:0000313" key="9">
    <source>
        <dbReference type="Proteomes" id="UP000625079"/>
    </source>
</evidence>
<evidence type="ECO:0000259" key="5">
    <source>
        <dbReference type="Pfam" id="PF08450"/>
    </source>
</evidence>
<evidence type="ECO:0000313" key="6">
    <source>
        <dbReference type="EMBL" id="GGI18763.1"/>
    </source>
</evidence>
<keyword evidence="8" id="KW-1185">Reference proteome</keyword>
<feature type="binding site" evidence="3">
    <location>
        <position position="230"/>
    </location>
    <ligand>
        <name>a divalent metal cation</name>
        <dbReference type="ChEBI" id="CHEBI:60240"/>
    </ligand>
</feature>
<feature type="binding site" evidence="3">
    <location>
        <position position="177"/>
    </location>
    <ligand>
        <name>a divalent metal cation</name>
        <dbReference type="ChEBI" id="CHEBI:60240"/>
    </ligand>
</feature>
<dbReference type="OrthoDB" id="241638at2"/>
<dbReference type="Proteomes" id="UP000625079">
    <property type="component" value="Unassembled WGS sequence"/>
</dbReference>
<dbReference type="InterPro" id="IPR005511">
    <property type="entry name" value="SMP-30"/>
</dbReference>
<evidence type="ECO:0000256" key="1">
    <source>
        <dbReference type="ARBA" id="ARBA00022801"/>
    </source>
</evidence>
<dbReference type="GO" id="GO:0016787">
    <property type="term" value="F:hydrolase activity"/>
    <property type="evidence" value="ECO:0007669"/>
    <property type="project" value="UniProtKB-KW"/>
</dbReference>
<feature type="domain" description="SMP-30/Gluconolactonase/LRE-like region" evidence="5">
    <location>
        <begin position="30"/>
        <end position="282"/>
    </location>
</feature>
<comment type="cofactor">
    <cofactor evidence="3">
        <name>Zn(2+)</name>
        <dbReference type="ChEBI" id="CHEBI:29105"/>
    </cofactor>
    <text evidence="3">Binds 1 divalent metal cation per subunit.</text>
</comment>
<protein>
    <submittedName>
        <fullName evidence="6 7">Gluconolactonase</fullName>
    </submittedName>
</protein>
<dbReference type="InterPro" id="IPR013658">
    <property type="entry name" value="SGL"/>
</dbReference>
<reference evidence="6" key="1">
    <citation type="journal article" date="2014" name="Int. J. Syst. Evol. Microbiol.">
        <title>Complete genome sequence of Corynebacterium casei LMG S-19264T (=DSM 44701T), isolated from a smear-ripened cheese.</title>
        <authorList>
            <consortium name="US DOE Joint Genome Institute (JGI-PGF)"/>
            <person name="Walter F."/>
            <person name="Albersmeier A."/>
            <person name="Kalinowski J."/>
            <person name="Ruckert C."/>
        </authorList>
    </citation>
    <scope>NUCLEOTIDE SEQUENCE</scope>
    <source>
        <strain evidence="6">CGMCC 1.15034</strain>
    </source>
</reference>
<feature type="binding site" evidence="3">
    <location>
        <position position="32"/>
    </location>
    <ligand>
        <name>a divalent metal cation</name>
        <dbReference type="ChEBI" id="CHEBI:60240"/>
    </ligand>
</feature>
<evidence type="ECO:0000256" key="3">
    <source>
        <dbReference type="PIRSR" id="PIRSR605511-2"/>
    </source>
</evidence>
<dbReference type="SUPFAM" id="SSF63829">
    <property type="entry name" value="Calcium-dependent phosphotriesterase"/>
    <property type="match status" value="1"/>
</dbReference>
<organism evidence="6 9">
    <name type="scientific">Bradyrhizobium guangdongense</name>
    <dbReference type="NCBI Taxonomy" id="1325090"/>
    <lineage>
        <taxon>Bacteria</taxon>
        <taxon>Pseudomonadati</taxon>
        <taxon>Pseudomonadota</taxon>
        <taxon>Alphaproteobacteria</taxon>
        <taxon>Hyphomicrobiales</taxon>
        <taxon>Nitrobacteraceae</taxon>
        <taxon>Bradyrhizobium</taxon>
    </lineage>
</organism>
<proteinExistence type="predicted"/>
<dbReference type="PANTHER" id="PTHR47572">
    <property type="entry name" value="LIPOPROTEIN-RELATED"/>
    <property type="match status" value="1"/>
</dbReference>
<accession>A0A410V398</accession>
<dbReference type="EMBL" id="BMHC01000001">
    <property type="protein sequence ID" value="GGI18763.1"/>
    <property type="molecule type" value="Genomic_DNA"/>
</dbReference>
<dbReference type="AlphaFoldDB" id="A0A410V398"/>
<dbReference type="PANTHER" id="PTHR47572:SF4">
    <property type="entry name" value="LACTONASE DRP35"/>
    <property type="match status" value="1"/>
</dbReference>
<name>A0A410V398_9BRAD</name>
<dbReference type="InterPro" id="IPR051262">
    <property type="entry name" value="SMP-30/CGR1_Lactonase"/>
</dbReference>
<dbReference type="EMBL" id="CP030057">
    <property type="protein sequence ID" value="QOZ59196.1"/>
    <property type="molecule type" value="Genomic_DNA"/>
</dbReference>
<dbReference type="Proteomes" id="UP000593880">
    <property type="component" value="Chromosome"/>
</dbReference>
<dbReference type="PRINTS" id="PR01790">
    <property type="entry name" value="SMP30FAMILY"/>
</dbReference>
<gene>
    <name evidence="6" type="ORF">GCM10010987_00930</name>
    <name evidence="7" type="ORF">XH86_10920</name>
</gene>
<dbReference type="GO" id="GO:0046872">
    <property type="term" value="F:metal ion binding"/>
    <property type="evidence" value="ECO:0007669"/>
    <property type="project" value="UniProtKB-KW"/>
</dbReference>
<reference evidence="7 8" key="2">
    <citation type="submission" date="2018-06" db="EMBL/GenBank/DDBJ databases">
        <title>Comparative genomics of rhizobia nodulating Arachis hypogaea in China.</title>
        <authorList>
            <person name="Li Y."/>
        </authorList>
    </citation>
    <scope>NUCLEOTIDE SEQUENCE [LARGE SCALE GENOMIC DNA]</scope>
    <source>
        <strain evidence="7 8">CCBAU 51658</strain>
    </source>
</reference>
<keyword evidence="1" id="KW-0378">Hydrolase</keyword>
<dbReference type="Gene3D" id="2.120.10.30">
    <property type="entry name" value="TolB, C-terminal domain"/>
    <property type="match status" value="1"/>
</dbReference>
<evidence type="ECO:0000313" key="8">
    <source>
        <dbReference type="Proteomes" id="UP000593880"/>
    </source>
</evidence>
<dbReference type="Pfam" id="PF08450">
    <property type="entry name" value="SGL"/>
    <property type="match status" value="1"/>
</dbReference>
<evidence type="ECO:0000256" key="2">
    <source>
        <dbReference type="PIRSR" id="PIRSR605511-1"/>
    </source>
</evidence>
<feature type="region of interest" description="Disordered" evidence="4">
    <location>
        <begin position="312"/>
        <end position="331"/>
    </location>
</feature>
<sequence>MLPYVVHDSRFERLVIGHVNLEKLFTGCRWAEGPAYFPAGRYLVWSDIPNNRMMRFDETDGSVSVFRSPSFNSNGNTTDRQGRLVSCEHFMRRVTRTEHDGSVTVLADAFEGRRLNSPNDVVVKSDNSIWFSDPTYGIDSDYEGQQSPSEIGASNVYRIDGATGAITRVVSDRVQPNGLAFSPDETRLYVADTGATHVRGLPPTIWSYDVKGQTLGEASLFATCPDGLYDGFRVDIHGNIWTSAGRSVFCYAPDGTHLGTVPIGEIVANVCFGGPRRNRLYICGQTSLYSIYLNTRAAVKLRREPTPMSTRATCSRAAAGPPQHPVSSICGPTASASRARFAA</sequence>
<keyword evidence="3" id="KW-0862">Zinc</keyword>
<keyword evidence="3" id="KW-0479">Metal-binding</keyword>
<evidence type="ECO:0000313" key="7">
    <source>
        <dbReference type="EMBL" id="QOZ59196.1"/>
    </source>
</evidence>
<feature type="binding site" evidence="3">
    <location>
        <position position="119"/>
    </location>
    <ligand>
        <name>substrate</name>
    </ligand>
</feature>